<evidence type="ECO:0000256" key="2">
    <source>
        <dbReference type="SAM" id="SignalP"/>
    </source>
</evidence>
<protein>
    <submittedName>
        <fullName evidence="3">Uncharacterized protein</fullName>
    </submittedName>
</protein>
<dbReference type="Proteomes" id="UP000807115">
    <property type="component" value="Chromosome 1"/>
</dbReference>
<name>A0A921S4Y9_SORBI</name>
<sequence length="230" mass="24660">MMQAAASGGICVLCFPGVVQCIGPMRVVLLHKRREAEQPGHPTAHGRPCASFPAAAFQLPIPHSRPPSSPFAGAQSSSSCDAVSNSNSTAGVSSERDEEGQVGGGAVEEPVELPSWEACSWRGRSACAGRCARGGGRRTRVGRGGRRRRRSYGGGRRRPTSSWRRRGRAWRRLWRSGSGRGRAPPSCSGASSRPTANEREDGGGEIGFQERAKETDSTAREVWRRNPPRG</sequence>
<organism evidence="3 4">
    <name type="scientific">Sorghum bicolor</name>
    <name type="common">Sorghum</name>
    <name type="synonym">Sorghum vulgare</name>
    <dbReference type="NCBI Taxonomy" id="4558"/>
    <lineage>
        <taxon>Eukaryota</taxon>
        <taxon>Viridiplantae</taxon>
        <taxon>Streptophyta</taxon>
        <taxon>Embryophyta</taxon>
        <taxon>Tracheophyta</taxon>
        <taxon>Spermatophyta</taxon>
        <taxon>Magnoliopsida</taxon>
        <taxon>Liliopsida</taxon>
        <taxon>Poales</taxon>
        <taxon>Poaceae</taxon>
        <taxon>PACMAD clade</taxon>
        <taxon>Panicoideae</taxon>
        <taxon>Andropogonodae</taxon>
        <taxon>Andropogoneae</taxon>
        <taxon>Sorghinae</taxon>
        <taxon>Sorghum</taxon>
    </lineage>
</organism>
<feature type="compositionally biased region" description="Basic residues" evidence="1">
    <location>
        <begin position="135"/>
        <end position="174"/>
    </location>
</feature>
<evidence type="ECO:0000313" key="3">
    <source>
        <dbReference type="EMBL" id="KAG0551430.1"/>
    </source>
</evidence>
<feature type="chain" id="PRO_5037736188" evidence="2">
    <location>
        <begin position="22"/>
        <end position="230"/>
    </location>
</feature>
<feature type="compositionally biased region" description="Basic and acidic residues" evidence="1">
    <location>
        <begin position="196"/>
        <end position="224"/>
    </location>
</feature>
<reference evidence="3" key="2">
    <citation type="submission" date="2020-10" db="EMBL/GenBank/DDBJ databases">
        <authorList>
            <person name="Cooper E.A."/>
            <person name="Brenton Z.W."/>
            <person name="Flinn B.S."/>
            <person name="Jenkins J."/>
            <person name="Shu S."/>
            <person name="Flowers D."/>
            <person name="Luo F."/>
            <person name="Wang Y."/>
            <person name="Xia P."/>
            <person name="Barry K."/>
            <person name="Daum C."/>
            <person name="Lipzen A."/>
            <person name="Yoshinaga Y."/>
            <person name="Schmutz J."/>
            <person name="Saski C."/>
            <person name="Vermerris W."/>
            <person name="Kresovich S."/>
        </authorList>
    </citation>
    <scope>NUCLEOTIDE SEQUENCE</scope>
</reference>
<reference evidence="3" key="1">
    <citation type="journal article" date="2019" name="BMC Genomics">
        <title>A new reference genome for Sorghum bicolor reveals high levels of sequence similarity between sweet and grain genotypes: implications for the genetics of sugar metabolism.</title>
        <authorList>
            <person name="Cooper E.A."/>
            <person name="Brenton Z.W."/>
            <person name="Flinn B.S."/>
            <person name="Jenkins J."/>
            <person name="Shu S."/>
            <person name="Flowers D."/>
            <person name="Luo F."/>
            <person name="Wang Y."/>
            <person name="Xia P."/>
            <person name="Barry K."/>
            <person name="Daum C."/>
            <person name="Lipzen A."/>
            <person name="Yoshinaga Y."/>
            <person name="Schmutz J."/>
            <person name="Saski C."/>
            <person name="Vermerris W."/>
            <person name="Kresovich S."/>
        </authorList>
    </citation>
    <scope>NUCLEOTIDE SEQUENCE</scope>
</reference>
<proteinExistence type="predicted"/>
<comment type="caution">
    <text evidence="3">The sequence shown here is derived from an EMBL/GenBank/DDBJ whole genome shotgun (WGS) entry which is preliminary data.</text>
</comment>
<gene>
    <name evidence="3" type="ORF">BDA96_01G422700</name>
</gene>
<feature type="signal peptide" evidence="2">
    <location>
        <begin position="1"/>
        <end position="21"/>
    </location>
</feature>
<evidence type="ECO:0000313" key="4">
    <source>
        <dbReference type="Proteomes" id="UP000807115"/>
    </source>
</evidence>
<evidence type="ECO:0000256" key="1">
    <source>
        <dbReference type="SAM" id="MobiDB-lite"/>
    </source>
</evidence>
<accession>A0A921S4Y9</accession>
<dbReference type="EMBL" id="CM027680">
    <property type="protein sequence ID" value="KAG0551430.1"/>
    <property type="molecule type" value="Genomic_DNA"/>
</dbReference>
<feature type="region of interest" description="Disordered" evidence="1">
    <location>
        <begin position="60"/>
        <end position="109"/>
    </location>
</feature>
<keyword evidence="2" id="KW-0732">Signal</keyword>
<feature type="compositionally biased region" description="Low complexity" evidence="1">
    <location>
        <begin position="70"/>
        <end position="88"/>
    </location>
</feature>
<dbReference type="AlphaFoldDB" id="A0A921S4Y9"/>
<feature type="region of interest" description="Disordered" evidence="1">
    <location>
        <begin position="128"/>
        <end position="230"/>
    </location>
</feature>